<sequence>MGTCAGSMRFSSRMEWS</sequence>
<reference evidence="1" key="2">
    <citation type="journal article" date="2015" name="Data Brief">
        <title>Shoot transcriptome of the giant reed, Arundo donax.</title>
        <authorList>
            <person name="Barrero R.A."/>
            <person name="Guerrero F.D."/>
            <person name="Moolhuijzen P."/>
            <person name="Goolsby J.A."/>
            <person name="Tidwell J."/>
            <person name="Bellgard S.E."/>
            <person name="Bellgard M.I."/>
        </authorList>
    </citation>
    <scope>NUCLEOTIDE SEQUENCE</scope>
    <source>
        <tissue evidence="1">Shoot tissue taken approximately 20 cm above the soil surface</tissue>
    </source>
</reference>
<protein>
    <submittedName>
        <fullName evidence="1">Uncharacterized protein</fullName>
    </submittedName>
</protein>
<dbReference type="AlphaFoldDB" id="A0A0A9FN58"/>
<dbReference type="EMBL" id="GBRH01188163">
    <property type="protein sequence ID" value="JAE09733.1"/>
    <property type="molecule type" value="Transcribed_RNA"/>
</dbReference>
<organism evidence="1">
    <name type="scientific">Arundo donax</name>
    <name type="common">Giant reed</name>
    <name type="synonym">Donax arundinaceus</name>
    <dbReference type="NCBI Taxonomy" id="35708"/>
    <lineage>
        <taxon>Eukaryota</taxon>
        <taxon>Viridiplantae</taxon>
        <taxon>Streptophyta</taxon>
        <taxon>Embryophyta</taxon>
        <taxon>Tracheophyta</taxon>
        <taxon>Spermatophyta</taxon>
        <taxon>Magnoliopsida</taxon>
        <taxon>Liliopsida</taxon>
        <taxon>Poales</taxon>
        <taxon>Poaceae</taxon>
        <taxon>PACMAD clade</taxon>
        <taxon>Arundinoideae</taxon>
        <taxon>Arundineae</taxon>
        <taxon>Arundo</taxon>
    </lineage>
</organism>
<reference evidence="1" key="1">
    <citation type="submission" date="2014-09" db="EMBL/GenBank/DDBJ databases">
        <authorList>
            <person name="Magalhaes I.L.F."/>
            <person name="Oliveira U."/>
            <person name="Santos F.R."/>
            <person name="Vidigal T.H.D.A."/>
            <person name="Brescovit A.D."/>
            <person name="Santos A.J."/>
        </authorList>
    </citation>
    <scope>NUCLEOTIDE SEQUENCE</scope>
    <source>
        <tissue evidence="1">Shoot tissue taken approximately 20 cm above the soil surface</tissue>
    </source>
</reference>
<accession>A0A0A9FN58</accession>
<name>A0A0A9FN58_ARUDO</name>
<proteinExistence type="predicted"/>
<evidence type="ECO:0000313" key="1">
    <source>
        <dbReference type="EMBL" id="JAE09733.1"/>
    </source>
</evidence>